<organism evidence="2 3">
    <name type="scientific">Paraburkholderia unamae</name>
    <dbReference type="NCBI Taxonomy" id="219649"/>
    <lineage>
        <taxon>Bacteria</taxon>
        <taxon>Pseudomonadati</taxon>
        <taxon>Pseudomonadota</taxon>
        <taxon>Betaproteobacteria</taxon>
        <taxon>Burkholderiales</taxon>
        <taxon>Burkholderiaceae</taxon>
        <taxon>Paraburkholderia</taxon>
    </lineage>
</organism>
<feature type="region of interest" description="Disordered" evidence="1">
    <location>
        <begin position="1"/>
        <end position="58"/>
    </location>
</feature>
<sequence length="58" mass="6770">MTVTATRACATDARHDQARAIREHHEKREQAPKESARDARLRMQIERERKERPMTGGK</sequence>
<protein>
    <submittedName>
        <fullName evidence="2">Uncharacterized protein</fullName>
    </submittedName>
</protein>
<dbReference type="RefSeq" id="WP_165842020.1">
    <property type="nucleotide sequence ID" value="NZ_QEOB01000015.1"/>
</dbReference>
<gene>
    <name evidence="2" type="ORF">C7402_115245</name>
</gene>
<proteinExistence type="predicted"/>
<accession>A0ABX5KIE9</accession>
<evidence type="ECO:0000313" key="2">
    <source>
        <dbReference type="EMBL" id="PVX77186.1"/>
    </source>
</evidence>
<dbReference type="EMBL" id="QEOB01000015">
    <property type="protein sequence ID" value="PVX77186.1"/>
    <property type="molecule type" value="Genomic_DNA"/>
</dbReference>
<evidence type="ECO:0000256" key="1">
    <source>
        <dbReference type="SAM" id="MobiDB-lite"/>
    </source>
</evidence>
<comment type="caution">
    <text evidence="2">The sequence shown here is derived from an EMBL/GenBank/DDBJ whole genome shotgun (WGS) entry which is preliminary data.</text>
</comment>
<name>A0ABX5KIE9_9BURK</name>
<keyword evidence="3" id="KW-1185">Reference proteome</keyword>
<evidence type="ECO:0000313" key="3">
    <source>
        <dbReference type="Proteomes" id="UP000245712"/>
    </source>
</evidence>
<reference evidence="2 3" key="1">
    <citation type="submission" date="2018-05" db="EMBL/GenBank/DDBJ databases">
        <title>Genomic Encyclopedia of Type Strains, Phase IV (KMG-V): Genome sequencing to study the core and pangenomes of soil and plant-associated prokaryotes.</title>
        <authorList>
            <person name="Whitman W."/>
        </authorList>
    </citation>
    <scope>NUCLEOTIDE SEQUENCE [LARGE SCALE GENOMIC DNA]</scope>
    <source>
        <strain evidence="2 3">SCZa-39</strain>
    </source>
</reference>
<dbReference type="Proteomes" id="UP000245712">
    <property type="component" value="Unassembled WGS sequence"/>
</dbReference>
<feature type="compositionally biased region" description="Basic and acidic residues" evidence="1">
    <location>
        <begin position="12"/>
        <end position="58"/>
    </location>
</feature>